<dbReference type="PANTHER" id="PTHR32294">
    <property type="entry name" value="DNA POLYMERASE III SUBUNIT ALPHA"/>
    <property type="match status" value="1"/>
</dbReference>
<feature type="domain" description="Polymerase/histidinol phosphatase N-terminal" evidence="1">
    <location>
        <begin position="4"/>
        <end position="71"/>
    </location>
</feature>
<name>A0A6J4SDJ4_9SPHN</name>
<keyword evidence="2" id="KW-0548">Nucleotidyltransferase</keyword>
<proteinExistence type="predicted"/>
<organism evidence="2">
    <name type="scientific">uncultured Sphingomonadaceae bacterium</name>
    <dbReference type="NCBI Taxonomy" id="169976"/>
    <lineage>
        <taxon>Bacteria</taxon>
        <taxon>Pseudomonadati</taxon>
        <taxon>Pseudomonadota</taxon>
        <taxon>Alphaproteobacteria</taxon>
        <taxon>Sphingomonadales</taxon>
        <taxon>Sphingomonadaceae</taxon>
        <taxon>environmental samples</taxon>
    </lineage>
</organism>
<evidence type="ECO:0000313" key="2">
    <source>
        <dbReference type="EMBL" id="CAA9489784.1"/>
    </source>
</evidence>
<dbReference type="GO" id="GO:0006260">
    <property type="term" value="P:DNA replication"/>
    <property type="evidence" value="ECO:0007669"/>
    <property type="project" value="InterPro"/>
</dbReference>
<gene>
    <name evidence="2" type="ORF">AVDCRST_MAG91-476</name>
</gene>
<dbReference type="EC" id="2.7.7.7" evidence="2"/>
<feature type="non-terminal residue" evidence="2">
    <location>
        <position position="130"/>
    </location>
</feature>
<dbReference type="InterPro" id="IPR004013">
    <property type="entry name" value="PHP_dom"/>
</dbReference>
<dbReference type="Gene3D" id="3.20.20.140">
    <property type="entry name" value="Metal-dependent hydrolases"/>
    <property type="match status" value="1"/>
</dbReference>
<dbReference type="PANTHER" id="PTHR32294:SF4">
    <property type="entry name" value="ERROR-PRONE DNA POLYMERASE"/>
    <property type="match status" value="1"/>
</dbReference>
<dbReference type="EMBL" id="CADCVX010000107">
    <property type="protein sequence ID" value="CAA9489784.1"/>
    <property type="molecule type" value="Genomic_DNA"/>
</dbReference>
<dbReference type="InterPro" id="IPR016195">
    <property type="entry name" value="Pol/histidinol_Pase-like"/>
</dbReference>
<dbReference type="GO" id="GO:0003887">
    <property type="term" value="F:DNA-directed DNA polymerase activity"/>
    <property type="evidence" value="ECO:0007669"/>
    <property type="project" value="UniProtKB-EC"/>
</dbReference>
<dbReference type="Pfam" id="PF02811">
    <property type="entry name" value="PHP"/>
    <property type="match status" value="1"/>
</dbReference>
<evidence type="ECO:0000259" key="1">
    <source>
        <dbReference type="SMART" id="SM00481"/>
    </source>
</evidence>
<accession>A0A6J4SDJ4</accession>
<dbReference type="SUPFAM" id="SSF89550">
    <property type="entry name" value="PHP domain-like"/>
    <property type="match status" value="1"/>
</dbReference>
<dbReference type="SMART" id="SM00481">
    <property type="entry name" value="POLIIIAc"/>
    <property type="match status" value="1"/>
</dbReference>
<dbReference type="AlphaFoldDB" id="A0A6J4SDJ4"/>
<protein>
    <submittedName>
        <fullName evidence="2">Error-prone repair homolog of DNA polymerase III alpha subunit</fullName>
        <ecNumber evidence="2">2.7.7.7</ecNumber>
    </submittedName>
</protein>
<dbReference type="InterPro" id="IPR004805">
    <property type="entry name" value="DnaE2/DnaE/PolC"/>
</dbReference>
<dbReference type="GO" id="GO:0008408">
    <property type="term" value="F:3'-5' exonuclease activity"/>
    <property type="evidence" value="ECO:0007669"/>
    <property type="project" value="InterPro"/>
</dbReference>
<keyword evidence="2" id="KW-0808">Transferase</keyword>
<reference evidence="2" key="1">
    <citation type="submission" date="2020-02" db="EMBL/GenBank/DDBJ databases">
        <authorList>
            <person name="Meier V. D."/>
        </authorList>
    </citation>
    <scope>NUCLEOTIDE SEQUENCE</scope>
    <source>
        <strain evidence="2">AVDCRST_MAG91</strain>
    </source>
</reference>
<dbReference type="InterPro" id="IPR003141">
    <property type="entry name" value="Pol/His_phosphatase_N"/>
</dbReference>
<sequence>MTYTELQVTTHFSFLRGVSSSDELFAAAKLLGYSELGITDRNSVAGLVRALIAAKATEMRLIAGCRLDLMDGASLLVWPEDRAGWSRLTRLLTIGKSRAEPKKGEKGRCFLHWEDVSAWSDGLVAALVTD</sequence>